<evidence type="ECO:0000256" key="4">
    <source>
        <dbReference type="ARBA" id="ARBA00022989"/>
    </source>
</evidence>
<comment type="caution">
    <text evidence="10">The sequence shown here is derived from an EMBL/GenBank/DDBJ whole genome shotgun (WGS) entry which is preliminary data.</text>
</comment>
<dbReference type="GO" id="GO:0005886">
    <property type="term" value="C:plasma membrane"/>
    <property type="evidence" value="ECO:0007669"/>
    <property type="project" value="TreeGrafter"/>
</dbReference>
<keyword evidence="2 8" id="KW-0812">Transmembrane</keyword>
<feature type="transmembrane region" description="Helical" evidence="8">
    <location>
        <begin position="393"/>
        <end position="415"/>
    </location>
</feature>
<feature type="repeat" description="ANK" evidence="7">
    <location>
        <begin position="294"/>
        <end position="327"/>
    </location>
</feature>
<organism evidence="10 11">
    <name type="scientific">Lolium multiflorum</name>
    <name type="common">Italian ryegrass</name>
    <name type="synonym">Lolium perenne subsp. multiflorum</name>
    <dbReference type="NCBI Taxonomy" id="4521"/>
    <lineage>
        <taxon>Eukaryota</taxon>
        <taxon>Viridiplantae</taxon>
        <taxon>Streptophyta</taxon>
        <taxon>Embryophyta</taxon>
        <taxon>Tracheophyta</taxon>
        <taxon>Spermatophyta</taxon>
        <taxon>Magnoliopsida</taxon>
        <taxon>Liliopsida</taxon>
        <taxon>Poales</taxon>
        <taxon>Poaceae</taxon>
        <taxon>BOP clade</taxon>
        <taxon>Pooideae</taxon>
        <taxon>Poodae</taxon>
        <taxon>Poeae</taxon>
        <taxon>Poeae Chloroplast Group 2 (Poeae type)</taxon>
        <taxon>Loliodinae</taxon>
        <taxon>Loliinae</taxon>
        <taxon>Lolium</taxon>
    </lineage>
</organism>
<keyword evidence="3" id="KW-0677">Repeat</keyword>
<evidence type="ECO:0000256" key="7">
    <source>
        <dbReference type="PROSITE-ProRule" id="PRU00023"/>
    </source>
</evidence>
<feature type="transmembrane region" description="Helical" evidence="8">
    <location>
        <begin position="552"/>
        <end position="576"/>
    </location>
</feature>
<evidence type="ECO:0000256" key="1">
    <source>
        <dbReference type="ARBA" id="ARBA00004141"/>
    </source>
</evidence>
<evidence type="ECO:0000313" key="11">
    <source>
        <dbReference type="Proteomes" id="UP001231189"/>
    </source>
</evidence>
<dbReference type="PANTHER" id="PTHR24186:SF50">
    <property type="entry name" value="ANKYRIN REPEAT-CONTAINING PROTEIN ITN1-LIKE ISOFORM X1"/>
    <property type="match status" value="1"/>
</dbReference>
<feature type="transmembrane region" description="Helical" evidence="8">
    <location>
        <begin position="509"/>
        <end position="532"/>
    </location>
</feature>
<proteinExistence type="predicted"/>
<keyword evidence="6 8" id="KW-0472">Membrane</keyword>
<dbReference type="AlphaFoldDB" id="A0AAD8WFA9"/>
<evidence type="ECO:0000256" key="3">
    <source>
        <dbReference type="ARBA" id="ARBA00022737"/>
    </source>
</evidence>
<evidence type="ECO:0000313" key="10">
    <source>
        <dbReference type="EMBL" id="KAK1660532.1"/>
    </source>
</evidence>
<evidence type="ECO:0000256" key="6">
    <source>
        <dbReference type="ARBA" id="ARBA00023136"/>
    </source>
</evidence>
<dbReference type="Gene3D" id="1.25.40.20">
    <property type="entry name" value="Ankyrin repeat-containing domain"/>
    <property type="match status" value="1"/>
</dbReference>
<dbReference type="InterPro" id="IPR002110">
    <property type="entry name" value="Ankyrin_rpt"/>
</dbReference>
<keyword evidence="11" id="KW-1185">Reference proteome</keyword>
<protein>
    <recommendedName>
        <fullName evidence="9">PGG domain-containing protein</fullName>
    </recommendedName>
</protein>
<dbReference type="Pfam" id="PF00023">
    <property type="entry name" value="Ank"/>
    <property type="match status" value="1"/>
</dbReference>
<dbReference type="PROSITE" id="PS50297">
    <property type="entry name" value="ANK_REP_REGION"/>
    <property type="match status" value="1"/>
</dbReference>
<reference evidence="10" key="1">
    <citation type="submission" date="2023-07" db="EMBL/GenBank/DDBJ databases">
        <title>A chromosome-level genome assembly of Lolium multiflorum.</title>
        <authorList>
            <person name="Chen Y."/>
            <person name="Copetti D."/>
            <person name="Kolliker R."/>
            <person name="Studer B."/>
        </authorList>
    </citation>
    <scope>NUCLEOTIDE SEQUENCE</scope>
    <source>
        <strain evidence="10">02402/16</strain>
        <tissue evidence="10">Leaf</tissue>
    </source>
</reference>
<dbReference type="Pfam" id="PF13962">
    <property type="entry name" value="PGG"/>
    <property type="match status" value="1"/>
</dbReference>
<gene>
    <name evidence="10" type="ORF">QYE76_048691</name>
</gene>
<sequence>MWVASSGDSPNFLESARVVYGKASHLLDGCTAKGDTPFHCAARAGMVKMLSQLISLARAEGGSGDRVKEVLRKPNKQGETALHEALRFADKARVEAMVSMLMAADAELARVPPVDGTSPLYLAVLLGHDDFAEKLHEHDEGLSYSGPNGQNALHAAVLGSIRMTENLLKWNKDLSKQGDKNKGSTPLHFAASRGFPEMVTALLNSDKSIAYQPDNGGSFPIHVAVIGKNHNVVYELLTKCPDCAQQQDAQGKTFLHIAAQQGYSDLFCFVFPMLQGKAKGKPNFASIINMQDNDGNTGLHLAVKAGTLRPFYFMMLDKDVTLNLSNCEQKTALDLSQSNIPTGVDFDLDPRRTIHSLLKLAGGRYGGAHSGNHDPKLDEKEEAKKIMDCTQTIGVVAGLVVTITFAAAFSVPGGYRADDDPKLSNHTAGTPVLAASPSFQAFIIANNIAMFCSTMATISITYTGVPTVDIRTRKSAFGCSVFFLNSSARSFAAAFAFGMYAALAPVAHAAAVVTWICMAATLVDVAWFVTLFSTSQLVLCNRLGIGACMLRFVGLAVVPLIAVLWPYAIIGGFLAYSKSHGIH</sequence>
<dbReference type="SMART" id="SM00248">
    <property type="entry name" value="ANK"/>
    <property type="match status" value="8"/>
</dbReference>
<dbReference type="SUPFAM" id="SSF48403">
    <property type="entry name" value="Ankyrin repeat"/>
    <property type="match status" value="1"/>
</dbReference>
<evidence type="ECO:0000256" key="8">
    <source>
        <dbReference type="SAM" id="Phobius"/>
    </source>
</evidence>
<dbReference type="PANTHER" id="PTHR24186">
    <property type="entry name" value="PROTEIN PHOSPHATASE 1 REGULATORY SUBUNIT"/>
    <property type="match status" value="1"/>
</dbReference>
<feature type="transmembrane region" description="Helical" evidence="8">
    <location>
        <begin position="477"/>
        <end position="503"/>
    </location>
</feature>
<name>A0AAD8WFA9_LOLMU</name>
<feature type="transmembrane region" description="Helical" evidence="8">
    <location>
        <begin position="441"/>
        <end position="465"/>
    </location>
</feature>
<evidence type="ECO:0000256" key="5">
    <source>
        <dbReference type="ARBA" id="ARBA00023043"/>
    </source>
</evidence>
<dbReference type="Proteomes" id="UP001231189">
    <property type="component" value="Unassembled WGS sequence"/>
</dbReference>
<dbReference type="InterPro" id="IPR036770">
    <property type="entry name" value="Ankyrin_rpt-contain_sf"/>
</dbReference>
<comment type="subcellular location">
    <subcellularLocation>
        <location evidence="1">Membrane</location>
        <topology evidence="1">Multi-pass membrane protein</topology>
    </subcellularLocation>
</comment>
<feature type="domain" description="PGG" evidence="9">
    <location>
        <begin position="385"/>
        <end position="501"/>
    </location>
</feature>
<keyword evidence="4 8" id="KW-1133">Transmembrane helix</keyword>
<dbReference type="PROSITE" id="PS50088">
    <property type="entry name" value="ANK_REPEAT"/>
    <property type="match status" value="2"/>
</dbReference>
<evidence type="ECO:0000259" key="9">
    <source>
        <dbReference type="Pfam" id="PF13962"/>
    </source>
</evidence>
<dbReference type="EMBL" id="JAUUTY010000003">
    <property type="protein sequence ID" value="KAK1660532.1"/>
    <property type="molecule type" value="Genomic_DNA"/>
</dbReference>
<dbReference type="InterPro" id="IPR026961">
    <property type="entry name" value="PGG_dom"/>
</dbReference>
<accession>A0AAD8WFA9</accession>
<feature type="repeat" description="ANK" evidence="7">
    <location>
        <begin position="182"/>
        <end position="214"/>
    </location>
</feature>
<evidence type="ECO:0000256" key="2">
    <source>
        <dbReference type="ARBA" id="ARBA00022692"/>
    </source>
</evidence>
<keyword evidence="5 7" id="KW-0040">ANK repeat</keyword>
<dbReference type="Pfam" id="PF12796">
    <property type="entry name" value="Ank_2"/>
    <property type="match status" value="1"/>
</dbReference>